<dbReference type="Proteomes" id="UP000886339">
    <property type="component" value="Unassembled WGS sequence"/>
</dbReference>
<accession>A0A831WFZ0</accession>
<dbReference type="EMBL" id="DRLF01000323">
    <property type="protein sequence ID" value="HEC07026.1"/>
    <property type="molecule type" value="Genomic_DNA"/>
</dbReference>
<gene>
    <name evidence="2" type="ORF">ENJ12_09250</name>
</gene>
<keyword evidence="1" id="KW-0812">Transmembrane</keyword>
<dbReference type="AlphaFoldDB" id="A0A831WFZ0"/>
<keyword evidence="1" id="KW-1133">Transmembrane helix</keyword>
<comment type="caution">
    <text evidence="2">The sequence shown here is derived from an EMBL/GenBank/DDBJ whole genome shotgun (WGS) entry which is preliminary data.</text>
</comment>
<proteinExistence type="predicted"/>
<organism evidence="2">
    <name type="scientific">Thiolapillus brandeum</name>
    <dbReference type="NCBI Taxonomy" id="1076588"/>
    <lineage>
        <taxon>Bacteria</taxon>
        <taxon>Pseudomonadati</taxon>
        <taxon>Pseudomonadota</taxon>
        <taxon>Gammaproteobacteria</taxon>
        <taxon>Chromatiales</taxon>
        <taxon>Sedimenticolaceae</taxon>
        <taxon>Thiolapillus</taxon>
    </lineage>
</organism>
<protein>
    <submittedName>
        <fullName evidence="2">Aspartate carbamoyltransferase</fullName>
    </submittedName>
</protein>
<feature type="non-terminal residue" evidence="2">
    <location>
        <position position="1"/>
    </location>
</feature>
<reference evidence="2" key="1">
    <citation type="journal article" date="2020" name="mSystems">
        <title>Genome- and Community-Level Interaction Insights into Carbon Utilization and Element Cycling Functions of Hydrothermarchaeota in Hydrothermal Sediment.</title>
        <authorList>
            <person name="Zhou Z."/>
            <person name="Liu Y."/>
            <person name="Xu W."/>
            <person name="Pan J."/>
            <person name="Luo Z.H."/>
            <person name="Li M."/>
        </authorList>
    </citation>
    <scope>NUCLEOTIDE SEQUENCE [LARGE SCALE GENOMIC DNA]</scope>
    <source>
        <strain evidence="2">HyVt-458</strain>
    </source>
</reference>
<name>A0A831WFZ0_9GAMM</name>
<keyword evidence="1" id="KW-0472">Membrane</keyword>
<evidence type="ECO:0000256" key="1">
    <source>
        <dbReference type="SAM" id="Phobius"/>
    </source>
</evidence>
<feature type="transmembrane region" description="Helical" evidence="1">
    <location>
        <begin position="12"/>
        <end position="35"/>
    </location>
</feature>
<sequence>LIAGVLLAGVMYVSSLTGLLFFGLLAVLSLGVAILGRAMFYVMVIPTTMPGAFFWKNKGFVEHARETGLADMPQLGVAYERHHAFKLGELLQTVRETSFREKLDQVKRVFTG</sequence>
<evidence type="ECO:0000313" key="2">
    <source>
        <dbReference type="EMBL" id="HEC07026.1"/>
    </source>
</evidence>